<evidence type="ECO:0000313" key="3">
    <source>
        <dbReference type="Proteomes" id="UP000070544"/>
    </source>
</evidence>
<organism evidence="2 3">
    <name type="scientific">Gonapodya prolifera (strain JEL478)</name>
    <name type="common">Monoblepharis prolifera</name>
    <dbReference type="NCBI Taxonomy" id="1344416"/>
    <lineage>
        <taxon>Eukaryota</taxon>
        <taxon>Fungi</taxon>
        <taxon>Fungi incertae sedis</taxon>
        <taxon>Chytridiomycota</taxon>
        <taxon>Chytridiomycota incertae sedis</taxon>
        <taxon>Monoblepharidomycetes</taxon>
        <taxon>Monoblepharidales</taxon>
        <taxon>Gonapodyaceae</taxon>
        <taxon>Gonapodya</taxon>
    </lineage>
</organism>
<feature type="compositionally biased region" description="Pro residues" evidence="1">
    <location>
        <begin position="498"/>
        <end position="509"/>
    </location>
</feature>
<evidence type="ECO:0000256" key="1">
    <source>
        <dbReference type="SAM" id="MobiDB-lite"/>
    </source>
</evidence>
<reference evidence="2 3" key="1">
    <citation type="journal article" date="2015" name="Genome Biol. Evol.">
        <title>Phylogenomic analyses indicate that early fungi evolved digesting cell walls of algal ancestors of land plants.</title>
        <authorList>
            <person name="Chang Y."/>
            <person name="Wang S."/>
            <person name="Sekimoto S."/>
            <person name="Aerts A.L."/>
            <person name="Choi C."/>
            <person name="Clum A."/>
            <person name="LaButti K.M."/>
            <person name="Lindquist E.A."/>
            <person name="Yee Ngan C."/>
            <person name="Ohm R.A."/>
            <person name="Salamov A.A."/>
            <person name="Grigoriev I.V."/>
            <person name="Spatafora J.W."/>
            <person name="Berbee M.L."/>
        </authorList>
    </citation>
    <scope>NUCLEOTIDE SEQUENCE [LARGE SCALE GENOMIC DNA]</scope>
    <source>
        <strain evidence="2 3">JEL478</strain>
    </source>
</reference>
<feature type="region of interest" description="Disordered" evidence="1">
    <location>
        <begin position="175"/>
        <end position="229"/>
    </location>
</feature>
<feature type="compositionally biased region" description="Polar residues" evidence="1">
    <location>
        <begin position="524"/>
        <end position="540"/>
    </location>
</feature>
<feature type="compositionally biased region" description="Pro residues" evidence="1">
    <location>
        <begin position="197"/>
        <end position="225"/>
    </location>
</feature>
<feature type="region of interest" description="Disordered" evidence="1">
    <location>
        <begin position="122"/>
        <end position="155"/>
    </location>
</feature>
<gene>
    <name evidence="2" type="ORF">M427DRAFT_37799</name>
</gene>
<name>A0A139A095_GONPJ</name>
<accession>A0A139A095</accession>
<feature type="region of interest" description="Disordered" evidence="1">
    <location>
        <begin position="394"/>
        <end position="540"/>
    </location>
</feature>
<dbReference type="Proteomes" id="UP000070544">
    <property type="component" value="Unassembled WGS sequence"/>
</dbReference>
<dbReference type="EMBL" id="KQ965836">
    <property type="protein sequence ID" value="KXS10152.1"/>
    <property type="molecule type" value="Genomic_DNA"/>
</dbReference>
<dbReference type="AlphaFoldDB" id="A0A139A095"/>
<feature type="compositionally biased region" description="Low complexity" evidence="1">
    <location>
        <begin position="514"/>
        <end position="523"/>
    </location>
</feature>
<feature type="compositionally biased region" description="Basic and acidic residues" evidence="1">
    <location>
        <begin position="394"/>
        <end position="424"/>
    </location>
</feature>
<feature type="compositionally biased region" description="Polar residues" evidence="1">
    <location>
        <begin position="122"/>
        <end position="139"/>
    </location>
</feature>
<feature type="region of interest" description="Disordered" evidence="1">
    <location>
        <begin position="607"/>
        <end position="629"/>
    </location>
</feature>
<feature type="compositionally biased region" description="Low complexity" evidence="1">
    <location>
        <begin position="175"/>
        <end position="196"/>
    </location>
</feature>
<feature type="compositionally biased region" description="Pro residues" evidence="1">
    <location>
        <begin position="452"/>
        <end position="468"/>
    </location>
</feature>
<sequence length="656" mass="69286">MTLLSGLRRLLARKHRDGSHDATDTGSTDSPQVAHDAAILQLPPPLDSIPSSLPVPVDVHVLALKPASPDVYVLTPPSKDTDLATLGSSVGAAASFDAKTLHFPQVDVDPLSPLDLEFTTHLPSPSLHSGTTSETNAMSSMGDLESGPATLHLPTPMRSIPIPSLHSFSFSLSSPTLPARASLPPQSSPLPALAPAAGPPHAPAPAPPPSSPPPRISRSPTPTPTQRPVVFLPTSPVVDVPTPRASASTHVHVPEDLEARLARIESMLEWLVARTGGESGRAEGEARLRRSAVSAEDVKTLCADKECQTDVNADVPEDVDVAREVGRCVECGARMERKDGGVAMAVEVDDERWDSGVVEEYGGETERWVGEVEGEGEGEVERVEWISEKVARIAQDSRDSARTELDSGDDARTELDLGEMERTSLDLNGPDSNVMHETHPTDPQNHADLLPPHQPSPTPSSPPPPPAPRHGHARSHTRAATRPLSMPPLALPVSQPLNMPPLALPPPPPRSRRGSVASVGSSPTNTNLRRPSIVSLTSPTNLRRPSIASLASSAGGYSTFSHSSNRSGSAVSIRSTASSLFASLGRRARRIARVRTLDTVVEGEAVRASGGASASGAAGKPPPRARQAGRITPVVNEEVARFALEARFGGDPFRDW</sequence>
<proteinExistence type="predicted"/>
<protein>
    <submittedName>
        <fullName evidence="2">Uncharacterized protein</fullName>
    </submittedName>
</protein>
<feature type="compositionally biased region" description="Basic residues" evidence="1">
    <location>
        <begin position="469"/>
        <end position="479"/>
    </location>
</feature>
<keyword evidence="3" id="KW-1185">Reference proteome</keyword>
<evidence type="ECO:0000313" key="2">
    <source>
        <dbReference type="EMBL" id="KXS10152.1"/>
    </source>
</evidence>